<dbReference type="Pfam" id="PF17667">
    <property type="entry name" value="Pkinase_fungal"/>
    <property type="match status" value="1"/>
</dbReference>
<dbReference type="InterPro" id="IPR008266">
    <property type="entry name" value="Tyr_kinase_AS"/>
</dbReference>
<protein>
    <recommendedName>
        <fullName evidence="2">Protein kinase domain-containing protein</fullName>
    </recommendedName>
</protein>
<dbReference type="PANTHER" id="PTHR38248:SF2">
    <property type="entry name" value="FUNK1 11"/>
    <property type="match status" value="1"/>
</dbReference>
<keyword evidence="4" id="KW-1185">Reference proteome</keyword>
<organism evidence="3 4">
    <name type="scientific">Hebeloma cylindrosporum</name>
    <dbReference type="NCBI Taxonomy" id="76867"/>
    <lineage>
        <taxon>Eukaryota</taxon>
        <taxon>Fungi</taxon>
        <taxon>Dikarya</taxon>
        <taxon>Basidiomycota</taxon>
        <taxon>Agaricomycotina</taxon>
        <taxon>Agaricomycetes</taxon>
        <taxon>Agaricomycetidae</taxon>
        <taxon>Agaricales</taxon>
        <taxon>Agaricineae</taxon>
        <taxon>Hymenogastraceae</taxon>
        <taxon>Hebeloma</taxon>
    </lineage>
</organism>
<name>A0A0C2XDE7_HEBCY</name>
<dbReference type="InterPro" id="IPR000719">
    <property type="entry name" value="Prot_kinase_dom"/>
</dbReference>
<dbReference type="PANTHER" id="PTHR38248">
    <property type="entry name" value="FUNK1 6"/>
    <property type="match status" value="1"/>
</dbReference>
<feature type="domain" description="Protein kinase" evidence="2">
    <location>
        <begin position="314"/>
        <end position="670"/>
    </location>
</feature>
<dbReference type="STRING" id="686832.A0A0C2XDE7"/>
<evidence type="ECO:0000313" key="3">
    <source>
        <dbReference type="EMBL" id="KIM35933.1"/>
    </source>
</evidence>
<dbReference type="InterPro" id="IPR040976">
    <property type="entry name" value="Pkinase_fungal"/>
</dbReference>
<proteinExistence type="predicted"/>
<dbReference type="GO" id="GO:0005524">
    <property type="term" value="F:ATP binding"/>
    <property type="evidence" value="ECO:0007669"/>
    <property type="project" value="InterPro"/>
</dbReference>
<dbReference type="PROSITE" id="PS50011">
    <property type="entry name" value="PROTEIN_KINASE_DOM"/>
    <property type="match status" value="1"/>
</dbReference>
<dbReference type="PROSITE" id="PS00109">
    <property type="entry name" value="PROTEIN_KINASE_TYR"/>
    <property type="match status" value="1"/>
</dbReference>
<evidence type="ECO:0000259" key="2">
    <source>
        <dbReference type="PROSITE" id="PS50011"/>
    </source>
</evidence>
<dbReference type="HOGENOM" id="CLU_006410_5_1_1"/>
<dbReference type="GO" id="GO:0004672">
    <property type="term" value="F:protein kinase activity"/>
    <property type="evidence" value="ECO:0007669"/>
    <property type="project" value="InterPro"/>
</dbReference>
<dbReference type="AlphaFoldDB" id="A0A0C2XDE7"/>
<dbReference type="OrthoDB" id="5592585at2759"/>
<dbReference type="Gene3D" id="1.10.510.10">
    <property type="entry name" value="Transferase(Phosphotransferase) domain 1"/>
    <property type="match status" value="1"/>
</dbReference>
<reference evidence="4" key="2">
    <citation type="submission" date="2015-01" db="EMBL/GenBank/DDBJ databases">
        <title>Evolutionary Origins and Diversification of the Mycorrhizal Mutualists.</title>
        <authorList>
            <consortium name="DOE Joint Genome Institute"/>
            <consortium name="Mycorrhizal Genomics Consortium"/>
            <person name="Kohler A."/>
            <person name="Kuo A."/>
            <person name="Nagy L.G."/>
            <person name="Floudas D."/>
            <person name="Copeland A."/>
            <person name="Barry K.W."/>
            <person name="Cichocki N."/>
            <person name="Veneault-Fourrey C."/>
            <person name="LaButti K."/>
            <person name="Lindquist E.A."/>
            <person name="Lipzen A."/>
            <person name="Lundell T."/>
            <person name="Morin E."/>
            <person name="Murat C."/>
            <person name="Riley R."/>
            <person name="Ohm R."/>
            <person name="Sun H."/>
            <person name="Tunlid A."/>
            <person name="Henrissat B."/>
            <person name="Grigoriev I.V."/>
            <person name="Hibbett D.S."/>
            <person name="Martin F."/>
        </authorList>
    </citation>
    <scope>NUCLEOTIDE SEQUENCE [LARGE SCALE GENOMIC DNA]</scope>
    <source>
        <strain evidence="4">h7</strain>
    </source>
</reference>
<gene>
    <name evidence="3" type="ORF">M413DRAFT_32162</name>
</gene>
<reference evidence="3 4" key="1">
    <citation type="submission" date="2014-04" db="EMBL/GenBank/DDBJ databases">
        <authorList>
            <consortium name="DOE Joint Genome Institute"/>
            <person name="Kuo A."/>
            <person name="Gay G."/>
            <person name="Dore J."/>
            <person name="Kohler A."/>
            <person name="Nagy L.G."/>
            <person name="Floudas D."/>
            <person name="Copeland A."/>
            <person name="Barry K.W."/>
            <person name="Cichocki N."/>
            <person name="Veneault-Fourrey C."/>
            <person name="LaButti K."/>
            <person name="Lindquist E.A."/>
            <person name="Lipzen A."/>
            <person name="Lundell T."/>
            <person name="Morin E."/>
            <person name="Murat C."/>
            <person name="Sun H."/>
            <person name="Tunlid A."/>
            <person name="Henrissat B."/>
            <person name="Grigoriev I.V."/>
            <person name="Hibbett D.S."/>
            <person name="Martin F."/>
            <person name="Nordberg H.P."/>
            <person name="Cantor M.N."/>
            <person name="Hua S.X."/>
        </authorList>
    </citation>
    <scope>NUCLEOTIDE SEQUENCE [LARGE SCALE GENOMIC DNA]</scope>
    <source>
        <strain evidence="4">h7</strain>
    </source>
</reference>
<dbReference type="SUPFAM" id="SSF56112">
    <property type="entry name" value="Protein kinase-like (PK-like)"/>
    <property type="match status" value="1"/>
</dbReference>
<evidence type="ECO:0000256" key="1">
    <source>
        <dbReference type="SAM" id="MobiDB-lite"/>
    </source>
</evidence>
<dbReference type="EMBL" id="KN831812">
    <property type="protein sequence ID" value="KIM35933.1"/>
    <property type="molecule type" value="Genomic_DNA"/>
</dbReference>
<dbReference type="Proteomes" id="UP000053424">
    <property type="component" value="Unassembled WGS sequence"/>
</dbReference>
<accession>A0A0C2XDE7</accession>
<sequence>MAAIENLGSYENPSLGSGSSPFKGKESDTFADSTTIRLAQEVKAMEKEVRHEWIGPMQVKDFFKEFLDIPGLTLPDMPTIPKHYFNAMPKRKDMKESDMYDPVIELIKKQGLLPDFQMVNTANTPDANSITGKKIKQAMTTYEDGVDTSTNPTQLDKDNLPWELKPSSAAEPFCDPPEDSTPENLADHIFETDNQAGISTRGQIATYLTEVAARQHRTHTFLVFMTDTNVRFLRADRTGIVVTRSFNYRTHSLLLAEFLWRFSHISDVARGLDPTVRPAGVEEEELAREKLSQWAPEKFHAVVIIQVPDITEKRGFREVIAWGSMSDAKSLTRATRGWPVYDLKAKTLAFLKDSWGSDVLHLEQESSILKELTAANVRNVPKYICGDDSGQTTRMQEFVTKAWKAGPTAESAKIKRFQHRLLTDVIGHRISTFQSSQQLTQAIYDAYLAHTNAFSICGILHRDISVGNILLSLGGTGILNDWDMARKVKDIRTGPRQPGRTGTWLFMSIKLLKDPTDLHELQDDLESFCYVVIYLALRYLPHNKVSVLPAIMANVFEHHYNVPNGVLGGNGKDSMVLTRGYIGKDLNYTNNEPLTSWVDAALRLFRDWYLYFDGANIADGPLRLVALKDQPLRDHEAFGQIFQAALAKTWPKNDKAKDHLPKGPSNKRTL</sequence>
<evidence type="ECO:0000313" key="4">
    <source>
        <dbReference type="Proteomes" id="UP000053424"/>
    </source>
</evidence>
<dbReference type="InterPro" id="IPR011009">
    <property type="entry name" value="Kinase-like_dom_sf"/>
</dbReference>
<feature type="compositionally biased region" description="Polar residues" evidence="1">
    <location>
        <begin position="9"/>
        <end position="20"/>
    </location>
</feature>
<feature type="region of interest" description="Disordered" evidence="1">
    <location>
        <begin position="1"/>
        <end position="29"/>
    </location>
</feature>